<sequence length="195" mass="22237">MMKSAGLREQLLSAAEKLFAEQGYANTTVDQIVEAAGCSKSTFYHYFEAKEELACTPDLYDYAYEQWYETAKDTDENAISKLHALNRVFLSKLEQTYDLDRASATCRFEVSTKNRGSYIGSNRSYNRIIRTLIKEGQAKGEIRGDVSFVELAKIYSLLERGIIFDWCISGGTYSFMEFGTRSMDILLRGYLPVEH</sequence>
<dbReference type="PANTHER" id="PTHR30055:SF175">
    <property type="entry name" value="HTH-TYPE TRANSCRIPTIONAL REPRESSOR KSTR2"/>
    <property type="match status" value="1"/>
</dbReference>
<feature type="domain" description="HTH tetR-type" evidence="6">
    <location>
        <begin position="5"/>
        <end position="65"/>
    </location>
</feature>
<gene>
    <name evidence="7" type="ORF">H8790_04525</name>
</gene>
<keyword evidence="2" id="KW-0805">Transcription regulation</keyword>
<evidence type="ECO:0000313" key="7">
    <source>
        <dbReference type="EMBL" id="QNL45287.1"/>
    </source>
</evidence>
<keyword evidence="4" id="KW-0804">Transcription</keyword>
<dbReference type="Gene3D" id="1.10.10.60">
    <property type="entry name" value="Homeodomain-like"/>
    <property type="match status" value="1"/>
</dbReference>
<dbReference type="InterPro" id="IPR050109">
    <property type="entry name" value="HTH-type_TetR-like_transc_reg"/>
</dbReference>
<accession>A0A7G9B6V6</accession>
<dbReference type="EMBL" id="CP060490">
    <property type="protein sequence ID" value="QNL45287.1"/>
    <property type="molecule type" value="Genomic_DNA"/>
</dbReference>
<reference evidence="7 8" key="1">
    <citation type="submission" date="2020-08" db="EMBL/GenBank/DDBJ databases">
        <authorList>
            <person name="Liu C."/>
            <person name="Sun Q."/>
        </authorList>
    </citation>
    <scope>NUCLEOTIDE SEQUENCE [LARGE SCALE GENOMIC DNA]</scope>
    <source>
        <strain evidence="7 8">NSJ-62</strain>
    </source>
</reference>
<dbReference type="GO" id="GO:0000976">
    <property type="term" value="F:transcription cis-regulatory region binding"/>
    <property type="evidence" value="ECO:0007669"/>
    <property type="project" value="TreeGrafter"/>
</dbReference>
<dbReference type="Pfam" id="PF00440">
    <property type="entry name" value="TetR_N"/>
    <property type="match status" value="1"/>
</dbReference>
<dbReference type="PROSITE" id="PS50977">
    <property type="entry name" value="HTH_TETR_2"/>
    <property type="match status" value="1"/>
</dbReference>
<dbReference type="InterPro" id="IPR001647">
    <property type="entry name" value="HTH_TetR"/>
</dbReference>
<dbReference type="GO" id="GO:0045892">
    <property type="term" value="P:negative regulation of DNA-templated transcription"/>
    <property type="evidence" value="ECO:0007669"/>
    <property type="project" value="UniProtKB-ARBA"/>
</dbReference>
<evidence type="ECO:0000256" key="5">
    <source>
        <dbReference type="PROSITE-ProRule" id="PRU00335"/>
    </source>
</evidence>
<keyword evidence="3 5" id="KW-0238">DNA-binding</keyword>
<dbReference type="GO" id="GO:0003700">
    <property type="term" value="F:DNA-binding transcription factor activity"/>
    <property type="evidence" value="ECO:0007669"/>
    <property type="project" value="TreeGrafter"/>
</dbReference>
<dbReference type="Proteomes" id="UP000515960">
    <property type="component" value="Chromosome"/>
</dbReference>
<dbReference type="RefSeq" id="WP_187333740.1">
    <property type="nucleotide sequence ID" value="NZ_CP060490.1"/>
</dbReference>
<dbReference type="FunFam" id="1.10.10.60:FF:000141">
    <property type="entry name" value="TetR family transcriptional regulator"/>
    <property type="match status" value="1"/>
</dbReference>
<protein>
    <submittedName>
        <fullName evidence="7">TetR/AcrR family transcriptional regulator</fullName>
    </submittedName>
</protein>
<proteinExistence type="predicted"/>
<dbReference type="InterPro" id="IPR036271">
    <property type="entry name" value="Tet_transcr_reg_TetR-rel_C_sf"/>
</dbReference>
<evidence type="ECO:0000313" key="8">
    <source>
        <dbReference type="Proteomes" id="UP000515960"/>
    </source>
</evidence>
<name>A0A7G9B6V6_9FIRM</name>
<dbReference type="InterPro" id="IPR009057">
    <property type="entry name" value="Homeodomain-like_sf"/>
</dbReference>
<feature type="DNA-binding region" description="H-T-H motif" evidence="5">
    <location>
        <begin position="28"/>
        <end position="47"/>
    </location>
</feature>
<dbReference type="PRINTS" id="PR00455">
    <property type="entry name" value="HTHTETR"/>
</dbReference>
<dbReference type="SUPFAM" id="SSF46689">
    <property type="entry name" value="Homeodomain-like"/>
    <property type="match status" value="1"/>
</dbReference>
<dbReference type="Gene3D" id="1.10.357.10">
    <property type="entry name" value="Tetracycline Repressor, domain 2"/>
    <property type="match status" value="1"/>
</dbReference>
<keyword evidence="1" id="KW-0678">Repressor</keyword>
<evidence type="ECO:0000256" key="3">
    <source>
        <dbReference type="ARBA" id="ARBA00023125"/>
    </source>
</evidence>
<evidence type="ECO:0000259" key="6">
    <source>
        <dbReference type="PROSITE" id="PS50977"/>
    </source>
</evidence>
<dbReference type="AlphaFoldDB" id="A0A7G9B6V6"/>
<keyword evidence="8" id="KW-1185">Reference proteome</keyword>
<evidence type="ECO:0000256" key="1">
    <source>
        <dbReference type="ARBA" id="ARBA00022491"/>
    </source>
</evidence>
<evidence type="ECO:0000256" key="2">
    <source>
        <dbReference type="ARBA" id="ARBA00023015"/>
    </source>
</evidence>
<dbReference type="KEGG" id="ohi:H8790_04525"/>
<dbReference type="PANTHER" id="PTHR30055">
    <property type="entry name" value="HTH-TYPE TRANSCRIPTIONAL REGULATOR RUTR"/>
    <property type="match status" value="1"/>
</dbReference>
<evidence type="ECO:0000256" key="4">
    <source>
        <dbReference type="ARBA" id="ARBA00023163"/>
    </source>
</evidence>
<organism evidence="7 8">
    <name type="scientific">Oscillibacter hominis</name>
    <dbReference type="NCBI Taxonomy" id="2763056"/>
    <lineage>
        <taxon>Bacteria</taxon>
        <taxon>Bacillati</taxon>
        <taxon>Bacillota</taxon>
        <taxon>Clostridia</taxon>
        <taxon>Eubacteriales</taxon>
        <taxon>Oscillospiraceae</taxon>
        <taxon>Oscillibacter</taxon>
    </lineage>
</organism>
<dbReference type="SUPFAM" id="SSF48498">
    <property type="entry name" value="Tetracyclin repressor-like, C-terminal domain"/>
    <property type="match status" value="1"/>
</dbReference>